<dbReference type="Proteomes" id="UP000664698">
    <property type="component" value="Unassembled WGS sequence"/>
</dbReference>
<dbReference type="RefSeq" id="WP_206569624.1">
    <property type="nucleotide sequence ID" value="NZ_JAFKCW010000002.1"/>
</dbReference>
<dbReference type="InterPro" id="IPR044934">
    <property type="entry name" value="Streptopain_sf"/>
</dbReference>
<keyword evidence="4" id="KW-1185">Reference proteome</keyword>
<reference evidence="3 4" key="1">
    <citation type="submission" date="2021-03" db="EMBL/GenBank/DDBJ databases">
        <title>novel species isolated from a fishpond in China.</title>
        <authorList>
            <person name="Lu H."/>
            <person name="Cai Z."/>
        </authorList>
    </citation>
    <scope>NUCLEOTIDE SEQUENCE [LARGE SCALE GENOMIC DNA]</scope>
    <source>
        <strain evidence="3 4">JCM 31546</strain>
    </source>
</reference>
<organism evidence="3 4">
    <name type="scientific">Algoriphagus aestuariicola</name>
    <dbReference type="NCBI Taxonomy" id="1852016"/>
    <lineage>
        <taxon>Bacteria</taxon>
        <taxon>Pseudomonadati</taxon>
        <taxon>Bacteroidota</taxon>
        <taxon>Cytophagia</taxon>
        <taxon>Cytophagales</taxon>
        <taxon>Cyclobacteriaceae</taxon>
        <taxon>Algoriphagus</taxon>
    </lineage>
</organism>
<dbReference type="EMBL" id="JAFKCW010000002">
    <property type="protein sequence ID" value="MBN7801651.1"/>
    <property type="molecule type" value="Genomic_DNA"/>
</dbReference>
<accession>A0ABS3BTQ8</accession>
<dbReference type="Gene3D" id="3.90.70.50">
    <property type="entry name" value="Peptidase C10, streptopain"/>
    <property type="match status" value="1"/>
</dbReference>
<dbReference type="SUPFAM" id="SSF54001">
    <property type="entry name" value="Cysteine proteinases"/>
    <property type="match status" value="1"/>
</dbReference>
<proteinExistence type="predicted"/>
<evidence type="ECO:0000256" key="1">
    <source>
        <dbReference type="SAM" id="SignalP"/>
    </source>
</evidence>
<evidence type="ECO:0000313" key="3">
    <source>
        <dbReference type="EMBL" id="MBN7801651.1"/>
    </source>
</evidence>
<dbReference type="Pfam" id="PF13734">
    <property type="entry name" value="Inhibitor_I69"/>
    <property type="match status" value="1"/>
</dbReference>
<dbReference type="InterPro" id="IPR038765">
    <property type="entry name" value="Papain-like_cys_pep_sf"/>
</dbReference>
<feature type="chain" id="PRO_5045402408" evidence="1">
    <location>
        <begin position="25"/>
        <end position="128"/>
    </location>
</feature>
<name>A0ABS3BTQ8_9BACT</name>
<protein>
    <submittedName>
        <fullName evidence="3">Spi family protease inhibitor</fullName>
    </submittedName>
</protein>
<feature type="signal peptide" evidence="1">
    <location>
        <begin position="1"/>
        <end position="24"/>
    </location>
</feature>
<evidence type="ECO:0000313" key="4">
    <source>
        <dbReference type="Proteomes" id="UP000664698"/>
    </source>
</evidence>
<comment type="caution">
    <text evidence="3">The sequence shown here is derived from an EMBL/GenBank/DDBJ whole genome shotgun (WGS) entry which is preliminary data.</text>
</comment>
<gene>
    <name evidence="3" type="ORF">J0A67_12315</name>
</gene>
<dbReference type="GO" id="GO:0030414">
    <property type="term" value="F:peptidase inhibitor activity"/>
    <property type="evidence" value="ECO:0007669"/>
    <property type="project" value="UniProtKB-KW"/>
</dbReference>
<evidence type="ECO:0000259" key="2">
    <source>
        <dbReference type="Pfam" id="PF13734"/>
    </source>
</evidence>
<keyword evidence="3" id="KW-0646">Protease inhibitor</keyword>
<feature type="domain" description="Spi protease inhibitor" evidence="2">
    <location>
        <begin position="88"/>
        <end position="128"/>
    </location>
</feature>
<keyword evidence="1" id="KW-0732">Signal</keyword>
<sequence length="128" mass="14402">MKQKNTIKSLLIGILLSFVNSACQQGDLENEPSFNSNADEFYVNSKEAELIASVIEFPDVLGNKEKDKARNRKDYEIRRLSGRTVKQIKSAPGKQNLDLFHIVNYEEGGWIIIAGDKRATPILAFSDE</sequence>
<dbReference type="InterPro" id="IPR025896">
    <property type="entry name" value="Spi_Prtas-inh"/>
</dbReference>